<evidence type="ECO:0000313" key="3">
    <source>
        <dbReference type="Proteomes" id="UP000192247"/>
    </source>
</evidence>
<reference evidence="2 3" key="1">
    <citation type="journal article" date="2017" name="Gigascience">
        <title>Draft genome of the honey bee ectoparasitic mite, Tropilaelaps mercedesae, is shaped by the parasitic life history.</title>
        <authorList>
            <person name="Dong X."/>
            <person name="Armstrong S.D."/>
            <person name="Xia D."/>
            <person name="Makepeace B.L."/>
            <person name="Darby A.C."/>
            <person name="Kadowaki T."/>
        </authorList>
    </citation>
    <scope>NUCLEOTIDE SEQUENCE [LARGE SCALE GENOMIC DNA]</scope>
    <source>
        <strain evidence="2">Wuxi-XJTLU</strain>
    </source>
</reference>
<evidence type="ECO:0000256" key="1">
    <source>
        <dbReference type="SAM" id="MobiDB-lite"/>
    </source>
</evidence>
<sequence length="267" mass="30050">MDPRSSITVVRLKERQFLIPTEILRRCCPALRKQLPSSDATITHLHLSGVPEATFENLVYYFRTGRTPELSIQNVIDVFCASSDLGIRPLEKKCWKLVFETMTRAEQSLLLLVESERGTHMSKEDTLRLMDFLVKSFRKAVNTAAFLQLTERQVRHLLTYPPLRVEHGINATYKAAMRFVEKLTSALGEPPDPTLAQTLSICPTIAREVGKLSQDSPSPFNPVPGGKATKPENEAPPAAEIQANASKKFMLNGKKNYQDAKREQKGW</sequence>
<evidence type="ECO:0008006" key="4">
    <source>
        <dbReference type="Google" id="ProtNLM"/>
    </source>
</evidence>
<dbReference type="SUPFAM" id="SSF54695">
    <property type="entry name" value="POZ domain"/>
    <property type="match status" value="1"/>
</dbReference>
<feature type="region of interest" description="Disordered" evidence="1">
    <location>
        <begin position="211"/>
        <end position="267"/>
    </location>
</feature>
<accession>A0A1V9WYR5</accession>
<dbReference type="CDD" id="cd18186">
    <property type="entry name" value="BTB_POZ_ZBTB_KLHL-like"/>
    <property type="match status" value="1"/>
</dbReference>
<feature type="compositionally biased region" description="Basic and acidic residues" evidence="1">
    <location>
        <begin position="256"/>
        <end position="267"/>
    </location>
</feature>
<dbReference type="InParanoid" id="A0A1V9WYR5"/>
<dbReference type="InterPro" id="IPR011333">
    <property type="entry name" value="SKP1/BTB/POZ_sf"/>
</dbReference>
<dbReference type="Gene3D" id="3.30.710.10">
    <property type="entry name" value="Potassium Channel Kv1.1, Chain A"/>
    <property type="match status" value="1"/>
</dbReference>
<dbReference type="AlphaFoldDB" id="A0A1V9WYR5"/>
<proteinExistence type="predicted"/>
<organism evidence="2 3">
    <name type="scientific">Tropilaelaps mercedesae</name>
    <dbReference type="NCBI Taxonomy" id="418985"/>
    <lineage>
        <taxon>Eukaryota</taxon>
        <taxon>Metazoa</taxon>
        <taxon>Ecdysozoa</taxon>
        <taxon>Arthropoda</taxon>
        <taxon>Chelicerata</taxon>
        <taxon>Arachnida</taxon>
        <taxon>Acari</taxon>
        <taxon>Parasitiformes</taxon>
        <taxon>Mesostigmata</taxon>
        <taxon>Gamasina</taxon>
        <taxon>Dermanyssoidea</taxon>
        <taxon>Laelapidae</taxon>
        <taxon>Tropilaelaps</taxon>
    </lineage>
</organism>
<keyword evidence="3" id="KW-1185">Reference proteome</keyword>
<dbReference type="OrthoDB" id="6513958at2759"/>
<gene>
    <name evidence="2" type="ORF">BIW11_04984</name>
</gene>
<dbReference type="EMBL" id="MNPL01032561">
    <property type="protein sequence ID" value="OQR66415.1"/>
    <property type="molecule type" value="Genomic_DNA"/>
</dbReference>
<evidence type="ECO:0000313" key="2">
    <source>
        <dbReference type="EMBL" id="OQR66415.1"/>
    </source>
</evidence>
<protein>
    <recommendedName>
        <fullName evidence="4">BTB domain-containing protein</fullName>
    </recommendedName>
</protein>
<comment type="caution">
    <text evidence="2">The sequence shown here is derived from an EMBL/GenBank/DDBJ whole genome shotgun (WGS) entry which is preliminary data.</text>
</comment>
<name>A0A1V9WYR5_9ACAR</name>
<dbReference type="Proteomes" id="UP000192247">
    <property type="component" value="Unassembled WGS sequence"/>
</dbReference>